<evidence type="ECO:0000313" key="2">
    <source>
        <dbReference type="Proteomes" id="UP001595444"/>
    </source>
</evidence>
<dbReference type="Gene3D" id="3.90.550.10">
    <property type="entry name" value="Spore Coat Polysaccharide Biosynthesis Protein SpsA, Chain A"/>
    <property type="match status" value="1"/>
</dbReference>
<comment type="caution">
    <text evidence="1">The sequence shown here is derived from an EMBL/GenBank/DDBJ whole genome shotgun (WGS) entry which is preliminary data.</text>
</comment>
<dbReference type="Proteomes" id="UP001595444">
    <property type="component" value="Unassembled WGS sequence"/>
</dbReference>
<dbReference type="EMBL" id="JBHRSL010000010">
    <property type="protein sequence ID" value="MFC3052931.1"/>
    <property type="molecule type" value="Genomic_DNA"/>
</dbReference>
<accession>A0ABV7D7W1</accession>
<keyword evidence="2" id="KW-1185">Reference proteome</keyword>
<dbReference type="InterPro" id="IPR029044">
    <property type="entry name" value="Nucleotide-diphossugar_trans"/>
</dbReference>
<proteinExistence type="predicted"/>
<organism evidence="1 2">
    <name type="scientific">Kordiimonas pumila</name>
    <dbReference type="NCBI Taxonomy" id="2161677"/>
    <lineage>
        <taxon>Bacteria</taxon>
        <taxon>Pseudomonadati</taxon>
        <taxon>Pseudomonadota</taxon>
        <taxon>Alphaproteobacteria</taxon>
        <taxon>Kordiimonadales</taxon>
        <taxon>Kordiimonadaceae</taxon>
        <taxon>Kordiimonas</taxon>
    </lineage>
</organism>
<sequence>MPESSRTTKTQAFKKNGIIYQASRSYKYVLDAALSALSARRVGYNGPICLFTNLDLPMPPPELISEIIQSGPVKKYASKWVTGKFPKLQALQNSPYSRTLYIDTDTRILNAGIKDFPRLLFSADLLMVRVSPHNSFCAKALNTDIYNAGVIAFKQTPTVMDLFSQWEAHTHKHHKLLEDTNLPSPEILAGISDPKKRQKLLKMDQLGLYELLNPQLNQTGVSFQEMGAVWNYRERTTVALKETIIHHHNRYRKNQTAEAQQAIQALQAEKHDAIALWLQKVLDLWQREKLS</sequence>
<name>A0ABV7D7W1_9PROT</name>
<dbReference type="RefSeq" id="WP_194213439.1">
    <property type="nucleotide sequence ID" value="NZ_CP061205.1"/>
</dbReference>
<evidence type="ECO:0000313" key="1">
    <source>
        <dbReference type="EMBL" id="MFC3052931.1"/>
    </source>
</evidence>
<protein>
    <recommendedName>
        <fullName evidence="3">Nucleotide-diphospho-sugar transferase domain-containing protein</fullName>
    </recommendedName>
</protein>
<gene>
    <name evidence="1" type="ORF">ACFOKA_13530</name>
</gene>
<reference evidence="2" key="1">
    <citation type="journal article" date="2019" name="Int. J. Syst. Evol. Microbiol.">
        <title>The Global Catalogue of Microorganisms (GCM) 10K type strain sequencing project: providing services to taxonomists for standard genome sequencing and annotation.</title>
        <authorList>
            <consortium name="The Broad Institute Genomics Platform"/>
            <consortium name="The Broad Institute Genome Sequencing Center for Infectious Disease"/>
            <person name="Wu L."/>
            <person name="Ma J."/>
        </authorList>
    </citation>
    <scope>NUCLEOTIDE SEQUENCE [LARGE SCALE GENOMIC DNA]</scope>
    <source>
        <strain evidence="2">KCTC 62164</strain>
    </source>
</reference>
<evidence type="ECO:0008006" key="3">
    <source>
        <dbReference type="Google" id="ProtNLM"/>
    </source>
</evidence>
<dbReference type="SUPFAM" id="SSF53448">
    <property type="entry name" value="Nucleotide-diphospho-sugar transferases"/>
    <property type="match status" value="1"/>
</dbReference>